<feature type="region of interest" description="Disordered" evidence="1">
    <location>
        <begin position="684"/>
        <end position="722"/>
    </location>
</feature>
<accession>A0A222WH95</accession>
<evidence type="ECO:0000259" key="2">
    <source>
        <dbReference type="PROSITE" id="PS50994"/>
    </source>
</evidence>
<evidence type="ECO:0000313" key="4">
    <source>
        <dbReference type="Proteomes" id="UP000214666"/>
    </source>
</evidence>
<feature type="domain" description="Integrase catalytic" evidence="2">
    <location>
        <begin position="286"/>
        <end position="490"/>
    </location>
</feature>
<dbReference type="InterPro" id="IPR036397">
    <property type="entry name" value="RNaseH_sf"/>
</dbReference>
<dbReference type="EMBL" id="CP020028">
    <property type="protein sequence ID" value="ASR45777.1"/>
    <property type="molecule type" value="Genomic_DNA"/>
</dbReference>
<dbReference type="SUPFAM" id="SSF53098">
    <property type="entry name" value="Ribonuclease H-like"/>
    <property type="match status" value="1"/>
</dbReference>
<dbReference type="Pfam" id="PF09299">
    <property type="entry name" value="Mu-transpos_C"/>
    <property type="match status" value="1"/>
</dbReference>
<keyword evidence="4" id="KW-1185">Reference proteome</keyword>
<organism evidence="3 4">
    <name type="scientific">Paenibacillus kribbensis</name>
    <dbReference type="NCBI Taxonomy" id="172713"/>
    <lineage>
        <taxon>Bacteria</taxon>
        <taxon>Bacillati</taxon>
        <taxon>Bacillota</taxon>
        <taxon>Bacilli</taxon>
        <taxon>Bacillales</taxon>
        <taxon>Paenibacillaceae</taxon>
        <taxon>Paenibacillus</taxon>
    </lineage>
</organism>
<dbReference type="GO" id="GO:0003676">
    <property type="term" value="F:nucleic acid binding"/>
    <property type="evidence" value="ECO:0007669"/>
    <property type="project" value="InterPro"/>
</dbReference>
<dbReference type="KEGG" id="pkb:B4V02_03220"/>
<dbReference type="Gene3D" id="3.30.420.10">
    <property type="entry name" value="Ribonuclease H-like superfamily/Ribonuclease H"/>
    <property type="match status" value="1"/>
</dbReference>
<sequence>MNIFINNIVQHASGNKVVPECERILWINAEKDSVITISMTEVSALPQVKVLSELIEQLNSGRLVKLTYDPYSKFMIPEEKLNDKEITIRDHAWECIKEIVELEPNIYNPKERYQMIKDVCVRTNKGKKFIYKYLRYFWVGGKKVNALLPRFRNCGGPNKRKNPLKKMGRPRMTTLVDPQFTGVLVDEDTRKIFDEFIAKVYLRINRRDSVKYTYIQMLKERFSIGTKMVGEVEVPIIPPDHKIPSISQFRYHIRTHYTRRRKLMAREGKSSFDRDFRPLLGSETRRATGPGQIFEIDATVADVYLVSSDDVNQIIGRPVVYIVVDVWSHMVVGIYIGLEGPSWQGAMMAIENTAVNKVEFCEQYDIEISEDDWPCHHMPQQFYADRGEMESKSADSLGKALGIKIKNTPPYRADLKGIIEQQFHTLNMTLQPWMPGAIKKEYQKRGGPDYVLDATLTLKDFTQMVIETILYRNNYHYMEHYPLDKALSKDNVMPIARELWKWGIAHDHFLQEIDSEIVRLNVLPEEEVTADREGIHFKKMCYVCDELANQGWFVKGKSIKTVIAYDRRCMNHVYVKVENGHEFIKCSLHEKSSRFYNLSLEEVKTKQFYESSQKDLYKSTKVQGEVTLSAKLEFIRERAIKRAEVQRDVSLPKTKRKANIRLNRLEEREKLRKIQSFDLGKLGGKKDVNLEENLGTGEKSEPKVQYNPRSKLEMLSKIRKGT</sequence>
<evidence type="ECO:0000313" key="3">
    <source>
        <dbReference type="EMBL" id="ASR45777.1"/>
    </source>
</evidence>
<dbReference type="Proteomes" id="UP000214666">
    <property type="component" value="Chromosome"/>
</dbReference>
<dbReference type="AlphaFoldDB" id="A0A222WH95"/>
<dbReference type="GO" id="GO:0015074">
    <property type="term" value="P:DNA integration"/>
    <property type="evidence" value="ECO:0007669"/>
    <property type="project" value="InterPro"/>
</dbReference>
<dbReference type="InterPro" id="IPR015378">
    <property type="entry name" value="Transposase-like_Mu_C"/>
</dbReference>
<name>A0A222WH95_9BACL</name>
<dbReference type="OrthoDB" id="501284at2"/>
<protein>
    <recommendedName>
        <fullName evidence="2">Integrase catalytic domain-containing protein</fullName>
    </recommendedName>
</protein>
<dbReference type="PROSITE" id="PS50994">
    <property type="entry name" value="INTEGRASE"/>
    <property type="match status" value="1"/>
</dbReference>
<proteinExistence type="predicted"/>
<gene>
    <name evidence="3" type="ORF">B4V02_03220</name>
</gene>
<evidence type="ECO:0000256" key="1">
    <source>
        <dbReference type="SAM" id="MobiDB-lite"/>
    </source>
</evidence>
<reference evidence="3 4" key="1">
    <citation type="submission" date="2017-03" db="EMBL/GenBank/DDBJ databases">
        <title>Complete genome sequence of Paenibacillus Kribbensis producing bioflocculants.</title>
        <authorList>
            <person name="Lee H.-G."/>
            <person name="Oh H.-M."/>
        </authorList>
    </citation>
    <scope>NUCLEOTIDE SEQUENCE [LARGE SCALE GENOMIC DNA]</scope>
    <source>
        <strain evidence="3 4">AM49</strain>
    </source>
</reference>
<dbReference type="InterPro" id="IPR001584">
    <property type="entry name" value="Integrase_cat-core"/>
</dbReference>
<dbReference type="InterPro" id="IPR012337">
    <property type="entry name" value="RNaseH-like_sf"/>
</dbReference>
<dbReference type="RefSeq" id="WP_094153706.1">
    <property type="nucleotide sequence ID" value="NZ_CP020028.1"/>
</dbReference>